<proteinExistence type="predicted"/>
<protein>
    <submittedName>
        <fullName evidence="2">Uncharacterized protein</fullName>
    </submittedName>
</protein>
<evidence type="ECO:0000313" key="3">
    <source>
        <dbReference type="Proteomes" id="UP000255224"/>
    </source>
</evidence>
<sequence>MQIKNSLTILTLYVISTIKTYIYTYVLNMQALETKKPPQTMFAAVV</sequence>
<feature type="transmembrane region" description="Helical" evidence="1">
    <location>
        <begin position="6"/>
        <end position="26"/>
    </location>
</feature>
<evidence type="ECO:0000256" key="1">
    <source>
        <dbReference type="SAM" id="Phobius"/>
    </source>
</evidence>
<accession>A0A376DPU1</accession>
<dbReference type="EMBL" id="UFVQ01000003">
    <property type="protein sequence ID" value="STC93499.1"/>
    <property type="molecule type" value="Genomic_DNA"/>
</dbReference>
<gene>
    <name evidence="2" type="ORF">NCTC13533_00886</name>
</gene>
<dbReference type="Proteomes" id="UP000255224">
    <property type="component" value="Unassembled WGS sequence"/>
</dbReference>
<dbReference type="AlphaFoldDB" id="A0A376DPU1"/>
<keyword evidence="1" id="KW-1133">Transmembrane helix</keyword>
<keyword evidence="1" id="KW-0472">Membrane</keyword>
<dbReference type="RefSeq" id="WP_181876045.1">
    <property type="nucleotide sequence ID" value="NZ_UFVQ01000003.1"/>
</dbReference>
<evidence type="ECO:0000313" key="2">
    <source>
        <dbReference type="EMBL" id="STC93499.1"/>
    </source>
</evidence>
<keyword evidence="1" id="KW-0812">Transmembrane</keyword>
<reference evidence="2 3" key="1">
    <citation type="submission" date="2018-06" db="EMBL/GenBank/DDBJ databases">
        <authorList>
            <consortium name="Pathogen Informatics"/>
            <person name="Doyle S."/>
        </authorList>
    </citation>
    <scope>NUCLEOTIDE SEQUENCE [LARGE SCALE GENOMIC DNA]</scope>
    <source>
        <strain evidence="2 3">NCTC13533</strain>
    </source>
</reference>
<organism evidence="2 3">
    <name type="scientific">Chryseobacterium carnipullorum</name>
    <dbReference type="NCBI Taxonomy" id="1124835"/>
    <lineage>
        <taxon>Bacteria</taxon>
        <taxon>Pseudomonadati</taxon>
        <taxon>Bacteroidota</taxon>
        <taxon>Flavobacteriia</taxon>
        <taxon>Flavobacteriales</taxon>
        <taxon>Weeksellaceae</taxon>
        <taxon>Chryseobacterium group</taxon>
        <taxon>Chryseobacterium</taxon>
    </lineage>
</organism>
<name>A0A376DPU1_CHRCU</name>